<evidence type="ECO:0000259" key="8">
    <source>
        <dbReference type="PROSITE" id="PS52029"/>
    </source>
</evidence>
<gene>
    <name evidence="9" type="ORF">SUH3_16170</name>
</gene>
<evidence type="ECO:0000256" key="1">
    <source>
        <dbReference type="ARBA" id="ARBA00004752"/>
    </source>
</evidence>
<evidence type="ECO:0000313" key="10">
    <source>
        <dbReference type="Proteomes" id="UP000027746"/>
    </source>
</evidence>
<dbReference type="InterPro" id="IPR038063">
    <property type="entry name" value="Transpep_catalytic_dom"/>
</dbReference>
<feature type="active site" description="Nucleophile" evidence="7">
    <location>
        <position position="44"/>
    </location>
</feature>
<dbReference type="GO" id="GO:0009252">
    <property type="term" value="P:peptidoglycan biosynthetic process"/>
    <property type="evidence" value="ECO:0007669"/>
    <property type="project" value="UniProtKB-UniPathway"/>
</dbReference>
<comment type="pathway">
    <text evidence="1 7">Cell wall biogenesis; peptidoglycan biosynthesis.</text>
</comment>
<evidence type="ECO:0000256" key="6">
    <source>
        <dbReference type="ARBA" id="ARBA00023316"/>
    </source>
</evidence>
<evidence type="ECO:0000313" key="9">
    <source>
        <dbReference type="EMBL" id="KEJ93709.1"/>
    </source>
</evidence>
<evidence type="ECO:0000256" key="2">
    <source>
        <dbReference type="ARBA" id="ARBA00005992"/>
    </source>
</evidence>
<dbReference type="SUPFAM" id="SSF141523">
    <property type="entry name" value="L,D-transpeptidase catalytic domain-like"/>
    <property type="match status" value="1"/>
</dbReference>
<dbReference type="PROSITE" id="PS52029">
    <property type="entry name" value="LD_TPASE"/>
    <property type="match status" value="1"/>
</dbReference>
<evidence type="ECO:0000256" key="3">
    <source>
        <dbReference type="ARBA" id="ARBA00022679"/>
    </source>
</evidence>
<keyword evidence="5 7" id="KW-0573">Peptidoglycan synthesis</keyword>
<dbReference type="GO" id="GO:0008360">
    <property type="term" value="P:regulation of cell shape"/>
    <property type="evidence" value="ECO:0007669"/>
    <property type="project" value="UniProtKB-UniRule"/>
</dbReference>
<keyword evidence="4 7" id="KW-0133">Cell shape</keyword>
<comment type="caution">
    <text evidence="9">The sequence shown here is derived from an EMBL/GenBank/DDBJ whole genome shotgun (WGS) entry which is preliminary data.</text>
</comment>
<dbReference type="GO" id="GO:0071555">
    <property type="term" value="P:cell wall organization"/>
    <property type="evidence" value="ECO:0007669"/>
    <property type="project" value="UniProtKB-UniRule"/>
</dbReference>
<keyword evidence="10" id="KW-1185">Reference proteome</keyword>
<dbReference type="EMBL" id="JAMD01000031">
    <property type="protein sequence ID" value="KEJ93709.1"/>
    <property type="molecule type" value="Genomic_DNA"/>
</dbReference>
<feature type="active site" description="Proton donor/acceptor" evidence="7">
    <location>
        <position position="28"/>
    </location>
</feature>
<accession>A0A073IVA6</accession>
<evidence type="ECO:0000256" key="5">
    <source>
        <dbReference type="ARBA" id="ARBA00022984"/>
    </source>
</evidence>
<keyword evidence="3" id="KW-0808">Transferase</keyword>
<feature type="domain" description="L,D-TPase catalytic" evidence="8">
    <location>
        <begin position="1"/>
        <end position="68"/>
    </location>
</feature>
<evidence type="ECO:0000256" key="7">
    <source>
        <dbReference type="PROSITE-ProRule" id="PRU01373"/>
    </source>
</evidence>
<comment type="similarity">
    <text evidence="2">Belongs to the YkuD family.</text>
</comment>
<name>A0A073IVA6_9RHOB</name>
<organism evidence="9 10">
    <name type="scientific">Pseudosulfitobacter pseudonitzschiae</name>
    <dbReference type="NCBI Taxonomy" id="1402135"/>
    <lineage>
        <taxon>Bacteria</taxon>
        <taxon>Pseudomonadati</taxon>
        <taxon>Pseudomonadota</taxon>
        <taxon>Alphaproteobacteria</taxon>
        <taxon>Rhodobacterales</taxon>
        <taxon>Roseobacteraceae</taxon>
        <taxon>Pseudosulfitobacter</taxon>
    </lineage>
</organism>
<evidence type="ECO:0000256" key="4">
    <source>
        <dbReference type="ARBA" id="ARBA00022960"/>
    </source>
</evidence>
<dbReference type="RefSeq" id="WP_051694715.1">
    <property type="nucleotide sequence ID" value="NZ_CP054604.1"/>
</dbReference>
<dbReference type="GO" id="GO:0016740">
    <property type="term" value="F:transferase activity"/>
    <property type="evidence" value="ECO:0007669"/>
    <property type="project" value="UniProtKB-KW"/>
</dbReference>
<dbReference type="GeneID" id="90601326"/>
<dbReference type="Proteomes" id="UP000027746">
    <property type="component" value="Unassembled WGS sequence"/>
</dbReference>
<proteinExistence type="inferred from homology"/>
<protein>
    <recommendedName>
        <fullName evidence="8">L,D-TPase catalytic domain-containing protein</fullName>
    </recommendedName>
</protein>
<keyword evidence="6 7" id="KW-0961">Cell wall biogenesis/degradation</keyword>
<dbReference type="Pfam" id="PF03734">
    <property type="entry name" value="YkuD"/>
    <property type="match status" value="1"/>
</dbReference>
<dbReference type="UniPathway" id="UPA00219"/>
<dbReference type="Gene3D" id="2.40.440.10">
    <property type="entry name" value="L,D-transpeptidase catalytic domain-like"/>
    <property type="match status" value="1"/>
</dbReference>
<dbReference type="AlphaFoldDB" id="A0A073IVA6"/>
<reference evidence="9 10" key="1">
    <citation type="submission" date="2014-01" db="EMBL/GenBank/DDBJ databases">
        <title>Sulfitobacter sp. H3 (MCCC 1A00686) Genome Sequencing.</title>
        <authorList>
            <person name="Lai Q."/>
            <person name="Hong Z."/>
        </authorList>
    </citation>
    <scope>NUCLEOTIDE SEQUENCE [LARGE SCALE GENOMIC DNA]</scope>
    <source>
        <strain evidence="9 10">H3</strain>
    </source>
</reference>
<sequence length="80" mass="8771">MDPVPGYPLDARALHLFENDVDPLYRIHGCASGRELGKAASSGCIRRFNQDAIDLHDRAIHSTSVIVLHSMKPAELAGLY</sequence>
<dbReference type="GO" id="GO:0004180">
    <property type="term" value="F:carboxypeptidase activity"/>
    <property type="evidence" value="ECO:0007669"/>
    <property type="project" value="UniProtKB-ARBA"/>
</dbReference>
<dbReference type="InterPro" id="IPR005490">
    <property type="entry name" value="LD_TPept_cat_dom"/>
</dbReference>
<dbReference type="CDD" id="cd16913">
    <property type="entry name" value="YkuD_like"/>
    <property type="match status" value="1"/>
</dbReference>